<evidence type="ECO:0000313" key="1">
    <source>
        <dbReference type="EMBL" id="NYF59790.1"/>
    </source>
</evidence>
<protein>
    <submittedName>
        <fullName evidence="1">Uncharacterized protein</fullName>
    </submittedName>
</protein>
<sequence length="53" mass="5970">MVRVHLNSQSSSPIEVNVDGAETVILEAAVNERSWRFTETFLRPESALDLRVV</sequence>
<name>A0ABX2RTD1_9ACTN</name>
<evidence type="ECO:0000313" key="2">
    <source>
        <dbReference type="Proteomes" id="UP000631553"/>
    </source>
</evidence>
<dbReference type="EMBL" id="JACCCQ010000001">
    <property type="protein sequence ID" value="NYF59790.1"/>
    <property type="molecule type" value="Genomic_DNA"/>
</dbReference>
<keyword evidence="2" id="KW-1185">Reference proteome</keyword>
<gene>
    <name evidence="1" type="ORF">HDA35_005621</name>
</gene>
<reference evidence="1 2" key="1">
    <citation type="submission" date="2020-07" db="EMBL/GenBank/DDBJ databases">
        <title>Sequencing the genomes of 1000 actinobacteria strains.</title>
        <authorList>
            <person name="Klenk H.-P."/>
        </authorList>
    </citation>
    <scope>NUCLEOTIDE SEQUENCE [LARGE SCALE GENOMIC DNA]</scope>
    <source>
        <strain evidence="1 2">DSM 43814</strain>
    </source>
</reference>
<proteinExistence type="predicted"/>
<organism evidence="1 2">
    <name type="scientific">Micromonospora purpureochromogenes</name>
    <dbReference type="NCBI Taxonomy" id="47872"/>
    <lineage>
        <taxon>Bacteria</taxon>
        <taxon>Bacillati</taxon>
        <taxon>Actinomycetota</taxon>
        <taxon>Actinomycetes</taxon>
        <taxon>Micromonosporales</taxon>
        <taxon>Micromonosporaceae</taxon>
        <taxon>Micromonospora</taxon>
    </lineage>
</organism>
<comment type="caution">
    <text evidence="1">The sequence shown here is derived from an EMBL/GenBank/DDBJ whole genome shotgun (WGS) entry which is preliminary data.</text>
</comment>
<dbReference type="Proteomes" id="UP000631553">
    <property type="component" value="Unassembled WGS sequence"/>
</dbReference>
<accession>A0ABX2RTD1</accession>